<evidence type="ECO:0000256" key="4">
    <source>
        <dbReference type="ARBA" id="ARBA00022692"/>
    </source>
</evidence>
<comment type="subcellular location">
    <subcellularLocation>
        <location evidence="2">Membrane</location>
        <topology evidence="2">Multi-pass membrane protein</topology>
    </subcellularLocation>
</comment>
<dbReference type="EC" id="4.6.1.1" evidence="3"/>
<dbReference type="CDD" id="cd07302">
    <property type="entry name" value="CHD"/>
    <property type="match status" value="1"/>
</dbReference>
<dbReference type="InterPro" id="IPR029787">
    <property type="entry name" value="Nucleotide_cyclase"/>
</dbReference>
<keyword evidence="5" id="KW-0479">Metal-binding</keyword>
<evidence type="ECO:0000313" key="13">
    <source>
        <dbReference type="EMBL" id="OON22420.1"/>
    </source>
</evidence>
<evidence type="ECO:0000256" key="8">
    <source>
        <dbReference type="ARBA" id="ARBA00022842"/>
    </source>
</evidence>
<keyword evidence="7" id="KW-0067">ATP-binding</keyword>
<comment type="catalytic activity">
    <reaction evidence="1">
        <text>ATP = 3',5'-cyclic AMP + diphosphate</text>
        <dbReference type="Rhea" id="RHEA:15389"/>
        <dbReference type="ChEBI" id="CHEBI:30616"/>
        <dbReference type="ChEBI" id="CHEBI:33019"/>
        <dbReference type="ChEBI" id="CHEBI:58165"/>
        <dbReference type="EC" id="4.6.1.1"/>
    </reaction>
</comment>
<dbReference type="GO" id="GO:0046872">
    <property type="term" value="F:metal ion binding"/>
    <property type="evidence" value="ECO:0007669"/>
    <property type="project" value="UniProtKB-KW"/>
</dbReference>
<dbReference type="PROSITE" id="PS00198">
    <property type="entry name" value="4FE4S_FER_1"/>
    <property type="match status" value="1"/>
</dbReference>
<dbReference type="GO" id="GO:0035556">
    <property type="term" value="P:intracellular signal transduction"/>
    <property type="evidence" value="ECO:0007669"/>
    <property type="project" value="InterPro"/>
</dbReference>
<dbReference type="Pfam" id="PF00211">
    <property type="entry name" value="Guanylate_cyc"/>
    <property type="match status" value="2"/>
</dbReference>
<protein>
    <recommendedName>
        <fullName evidence="3">adenylate cyclase</fullName>
        <ecNumber evidence="3">4.6.1.1</ecNumber>
    </recommendedName>
</protein>
<keyword evidence="4" id="KW-0812">Transmembrane</keyword>
<organism evidence="13 14">
    <name type="scientific">Opisthorchis viverrini</name>
    <name type="common">Southeast Asian liver fluke</name>
    <dbReference type="NCBI Taxonomy" id="6198"/>
    <lineage>
        <taxon>Eukaryota</taxon>
        <taxon>Metazoa</taxon>
        <taxon>Spiralia</taxon>
        <taxon>Lophotrochozoa</taxon>
        <taxon>Platyhelminthes</taxon>
        <taxon>Trematoda</taxon>
        <taxon>Digenea</taxon>
        <taxon>Opisthorchiida</taxon>
        <taxon>Opisthorchiata</taxon>
        <taxon>Opisthorchiidae</taxon>
        <taxon>Opisthorchis</taxon>
    </lineage>
</organism>
<evidence type="ECO:0000256" key="9">
    <source>
        <dbReference type="ARBA" id="ARBA00022989"/>
    </source>
</evidence>
<dbReference type="AlphaFoldDB" id="A0A1S8X6R6"/>
<dbReference type="EMBL" id="KV891777">
    <property type="protein sequence ID" value="OON22420.1"/>
    <property type="molecule type" value="Genomic_DNA"/>
</dbReference>
<dbReference type="GO" id="GO:0009190">
    <property type="term" value="P:cyclic nucleotide biosynthetic process"/>
    <property type="evidence" value="ECO:0007669"/>
    <property type="project" value="InterPro"/>
</dbReference>
<evidence type="ECO:0000256" key="2">
    <source>
        <dbReference type="ARBA" id="ARBA00004141"/>
    </source>
</evidence>
<name>A0A1S8X6R6_OPIVI</name>
<dbReference type="SMART" id="SM00044">
    <property type="entry name" value="CYCc"/>
    <property type="match status" value="1"/>
</dbReference>
<gene>
    <name evidence="13" type="ORF">X801_01675</name>
</gene>
<sequence length="272" mass="30029">MDNVSILFADIAGFTQVCAQKSATQVVSLLNDLYRYFDDLCGDCYYCVAGCPVPQSNHAEACVEMGLGLCRIMKRFNKSYQERMNLRVGVHTGKVNAAIIGQQRFRYDVYSYDVSIANALANCGLPGRVHISEATYTLVKHVYEVATGPGLDVKQEIRSGLAGMVLDAMEEFNANYIVGSENFELKIGYNCGAVTAGIIGIRKPFYDVWGDTVNVASRMHMTGKPGIVQAQYEFESLGEVFVRGKGADEVNDAYRRARNNHTYVLCAFCRGV</sequence>
<dbReference type="GO" id="GO:0004016">
    <property type="term" value="F:adenylate cyclase activity"/>
    <property type="evidence" value="ECO:0007669"/>
    <property type="project" value="UniProtKB-EC"/>
</dbReference>
<evidence type="ECO:0000256" key="10">
    <source>
        <dbReference type="ARBA" id="ARBA00023136"/>
    </source>
</evidence>
<evidence type="ECO:0000256" key="11">
    <source>
        <dbReference type="ARBA" id="ARBA00023239"/>
    </source>
</evidence>
<dbReference type="Gene3D" id="3.30.70.1230">
    <property type="entry name" value="Nucleotide cyclase"/>
    <property type="match status" value="2"/>
</dbReference>
<evidence type="ECO:0000256" key="1">
    <source>
        <dbReference type="ARBA" id="ARBA00001593"/>
    </source>
</evidence>
<keyword evidence="8" id="KW-0460">Magnesium</keyword>
<feature type="domain" description="Guanylate cyclase" evidence="12">
    <location>
        <begin position="165"/>
        <end position="220"/>
    </location>
</feature>
<dbReference type="GO" id="GO:0005524">
    <property type="term" value="F:ATP binding"/>
    <property type="evidence" value="ECO:0007669"/>
    <property type="project" value="UniProtKB-KW"/>
</dbReference>
<keyword evidence="11" id="KW-0456">Lyase</keyword>
<dbReference type="PANTHER" id="PTHR45627">
    <property type="entry name" value="ADENYLATE CYCLASE TYPE 1"/>
    <property type="match status" value="1"/>
</dbReference>
<keyword evidence="9" id="KW-1133">Transmembrane helix</keyword>
<evidence type="ECO:0000256" key="5">
    <source>
        <dbReference type="ARBA" id="ARBA00022723"/>
    </source>
</evidence>
<evidence type="ECO:0000313" key="14">
    <source>
        <dbReference type="Proteomes" id="UP000243686"/>
    </source>
</evidence>
<dbReference type="SUPFAM" id="SSF55073">
    <property type="entry name" value="Nucleotide cyclase"/>
    <property type="match status" value="2"/>
</dbReference>
<evidence type="ECO:0000256" key="3">
    <source>
        <dbReference type="ARBA" id="ARBA00012201"/>
    </source>
</evidence>
<feature type="domain" description="Guanylate cyclase" evidence="12">
    <location>
        <begin position="5"/>
        <end position="121"/>
    </location>
</feature>
<dbReference type="InterPro" id="IPR001054">
    <property type="entry name" value="A/G_cyclase"/>
</dbReference>
<proteinExistence type="predicted"/>
<evidence type="ECO:0000256" key="7">
    <source>
        <dbReference type="ARBA" id="ARBA00022840"/>
    </source>
</evidence>
<accession>A0A1S8X6R6</accession>
<evidence type="ECO:0000256" key="6">
    <source>
        <dbReference type="ARBA" id="ARBA00022741"/>
    </source>
</evidence>
<dbReference type="InterPro" id="IPR017900">
    <property type="entry name" value="4Fe4S_Fe_S_CS"/>
</dbReference>
<reference evidence="13 14" key="1">
    <citation type="submission" date="2015-03" db="EMBL/GenBank/DDBJ databases">
        <title>Draft genome of the nematode, Opisthorchis viverrini.</title>
        <authorList>
            <person name="Mitreva M."/>
        </authorList>
    </citation>
    <scope>NUCLEOTIDE SEQUENCE [LARGE SCALE GENOMIC DNA]</scope>
    <source>
        <strain evidence="13">Khon Kaen</strain>
    </source>
</reference>
<keyword evidence="10" id="KW-0472">Membrane</keyword>
<dbReference type="PANTHER" id="PTHR45627:SF8">
    <property type="entry name" value="ADENYLATE CYCLASE TYPE 9"/>
    <property type="match status" value="1"/>
</dbReference>
<dbReference type="GO" id="GO:0005886">
    <property type="term" value="C:plasma membrane"/>
    <property type="evidence" value="ECO:0007669"/>
    <property type="project" value="TreeGrafter"/>
</dbReference>
<dbReference type="Proteomes" id="UP000243686">
    <property type="component" value="Unassembled WGS sequence"/>
</dbReference>
<dbReference type="PROSITE" id="PS50125">
    <property type="entry name" value="GUANYLATE_CYCLASE_2"/>
    <property type="match status" value="2"/>
</dbReference>
<keyword evidence="6" id="KW-0547">Nucleotide-binding</keyword>
<dbReference type="GO" id="GO:0007189">
    <property type="term" value="P:adenylate cyclase-activating G protein-coupled receptor signaling pathway"/>
    <property type="evidence" value="ECO:0007669"/>
    <property type="project" value="TreeGrafter"/>
</dbReference>
<keyword evidence="14" id="KW-1185">Reference proteome</keyword>
<evidence type="ECO:0000259" key="12">
    <source>
        <dbReference type="PROSITE" id="PS50125"/>
    </source>
</evidence>